<evidence type="ECO:0000256" key="1">
    <source>
        <dbReference type="ARBA" id="ARBA00022529"/>
    </source>
</evidence>
<feature type="domain" description="Knottins-like" evidence="6">
    <location>
        <begin position="29"/>
        <end position="73"/>
    </location>
</feature>
<evidence type="ECO:0000256" key="3">
    <source>
        <dbReference type="ARBA" id="ARBA00022729"/>
    </source>
</evidence>
<dbReference type="PANTHER" id="PTHR33147">
    <property type="entry name" value="DEFENSIN-LIKE PROTEIN 1"/>
    <property type="match status" value="1"/>
</dbReference>
<dbReference type="Gene3D" id="3.30.30.10">
    <property type="entry name" value="Knottin, scorpion toxin-like"/>
    <property type="match status" value="1"/>
</dbReference>
<protein>
    <submittedName>
        <fullName evidence="7">Defensin-like protein</fullName>
    </submittedName>
</protein>
<keyword evidence="3 5" id="KW-0732">Signal</keyword>
<dbReference type="PROSITE" id="PS00940">
    <property type="entry name" value="GAMMA_THIONIN"/>
    <property type="match status" value="1"/>
</dbReference>
<organism evidence="7 8">
    <name type="scientific">Quillaja saponaria</name>
    <name type="common">Soap bark tree</name>
    <dbReference type="NCBI Taxonomy" id="32244"/>
    <lineage>
        <taxon>Eukaryota</taxon>
        <taxon>Viridiplantae</taxon>
        <taxon>Streptophyta</taxon>
        <taxon>Embryophyta</taxon>
        <taxon>Tracheophyta</taxon>
        <taxon>Spermatophyta</taxon>
        <taxon>Magnoliopsida</taxon>
        <taxon>eudicotyledons</taxon>
        <taxon>Gunneridae</taxon>
        <taxon>Pentapetalae</taxon>
        <taxon>rosids</taxon>
        <taxon>fabids</taxon>
        <taxon>Fabales</taxon>
        <taxon>Quillajaceae</taxon>
        <taxon>Quillaja</taxon>
    </lineage>
</organism>
<dbReference type="GO" id="GO:0031640">
    <property type="term" value="P:killing of cells of another organism"/>
    <property type="evidence" value="ECO:0007669"/>
    <property type="project" value="UniProtKB-KW"/>
</dbReference>
<comment type="caution">
    <text evidence="7">The sequence shown here is derived from an EMBL/GenBank/DDBJ whole genome shotgun (WGS) entry which is preliminary data.</text>
</comment>
<dbReference type="Pfam" id="PF00304">
    <property type="entry name" value="Gamma-thionin"/>
    <property type="match status" value="1"/>
</dbReference>
<dbReference type="GO" id="GO:0050832">
    <property type="term" value="P:defense response to fungus"/>
    <property type="evidence" value="ECO:0007669"/>
    <property type="project" value="UniProtKB-KW"/>
</dbReference>
<dbReference type="EMBL" id="JARAOO010000014">
    <property type="protein sequence ID" value="KAJ7942643.1"/>
    <property type="molecule type" value="Genomic_DNA"/>
</dbReference>
<name>A0AAD7P563_QUISA</name>
<dbReference type="SUPFAM" id="SSF57095">
    <property type="entry name" value="Scorpion toxin-like"/>
    <property type="match status" value="1"/>
</dbReference>
<evidence type="ECO:0000256" key="5">
    <source>
        <dbReference type="SAM" id="SignalP"/>
    </source>
</evidence>
<dbReference type="KEGG" id="qsa:O6P43_032285"/>
<dbReference type="AlphaFoldDB" id="A0AAD7P563"/>
<feature type="signal peptide" evidence="5">
    <location>
        <begin position="1"/>
        <end position="27"/>
    </location>
</feature>
<evidence type="ECO:0000256" key="2">
    <source>
        <dbReference type="ARBA" id="ARBA00022577"/>
    </source>
</evidence>
<evidence type="ECO:0000313" key="8">
    <source>
        <dbReference type="Proteomes" id="UP001163823"/>
    </source>
</evidence>
<dbReference type="InterPro" id="IPR003614">
    <property type="entry name" value="Knottins"/>
</dbReference>
<keyword evidence="1" id="KW-0929">Antimicrobial</keyword>
<keyword evidence="4" id="KW-1015">Disulfide bond</keyword>
<evidence type="ECO:0000259" key="6">
    <source>
        <dbReference type="SMART" id="SM00505"/>
    </source>
</evidence>
<accession>A0AAD7P563</accession>
<dbReference type="PANTHER" id="PTHR33147:SF26">
    <property type="entry name" value="DEFENSIN-LIKE PROTEIN 7-RELATED"/>
    <property type="match status" value="1"/>
</dbReference>
<feature type="chain" id="PRO_5042009606" evidence="5">
    <location>
        <begin position="28"/>
        <end position="73"/>
    </location>
</feature>
<evidence type="ECO:0000313" key="7">
    <source>
        <dbReference type="EMBL" id="KAJ7942643.1"/>
    </source>
</evidence>
<dbReference type="InterPro" id="IPR036574">
    <property type="entry name" value="Scorpion_toxin-like_sf"/>
</dbReference>
<sequence>MMGRKTSTVGLLFLIFILFAASAMVEGRICEAPSGKYHGLCIGSGGCSSVCKNVENLLSGYCKSGACICRRNC</sequence>
<gene>
    <name evidence="7" type="ORF">O6P43_032285</name>
</gene>
<dbReference type="Proteomes" id="UP001163823">
    <property type="component" value="Chromosome 14"/>
</dbReference>
<keyword evidence="8" id="KW-1185">Reference proteome</keyword>
<dbReference type="SMART" id="SM00505">
    <property type="entry name" value="Knot1"/>
    <property type="match status" value="1"/>
</dbReference>
<evidence type="ECO:0000256" key="4">
    <source>
        <dbReference type="ARBA" id="ARBA00023157"/>
    </source>
</evidence>
<dbReference type="InterPro" id="IPR008176">
    <property type="entry name" value="Defensin_plant"/>
</dbReference>
<proteinExistence type="predicted"/>
<reference evidence="7" key="1">
    <citation type="journal article" date="2023" name="Science">
        <title>Elucidation of the pathway for biosynthesis of saponin adjuvants from the soapbark tree.</title>
        <authorList>
            <person name="Reed J."/>
            <person name="Orme A."/>
            <person name="El-Demerdash A."/>
            <person name="Owen C."/>
            <person name="Martin L.B.B."/>
            <person name="Misra R.C."/>
            <person name="Kikuchi S."/>
            <person name="Rejzek M."/>
            <person name="Martin A.C."/>
            <person name="Harkess A."/>
            <person name="Leebens-Mack J."/>
            <person name="Louveau T."/>
            <person name="Stephenson M.J."/>
            <person name="Osbourn A."/>
        </authorList>
    </citation>
    <scope>NUCLEOTIDE SEQUENCE</scope>
    <source>
        <strain evidence="7">S10</strain>
    </source>
</reference>
<keyword evidence="2" id="KW-0295">Fungicide</keyword>